<keyword evidence="7" id="KW-0812">Transmembrane</keyword>
<dbReference type="InterPro" id="IPR051684">
    <property type="entry name" value="Electron_Trans/Redox"/>
</dbReference>
<reference evidence="9" key="1">
    <citation type="submission" date="2018-06" db="EMBL/GenBank/DDBJ databases">
        <authorList>
            <person name="Zhirakovskaya E."/>
        </authorList>
    </citation>
    <scope>NUCLEOTIDE SEQUENCE</scope>
</reference>
<dbReference type="GO" id="GO:0051539">
    <property type="term" value="F:4 iron, 4 sulfur cluster binding"/>
    <property type="evidence" value="ECO:0007669"/>
    <property type="project" value="UniProtKB-KW"/>
</dbReference>
<evidence type="ECO:0000256" key="4">
    <source>
        <dbReference type="ARBA" id="ARBA00022982"/>
    </source>
</evidence>
<organism evidence="9">
    <name type="scientific">hydrothermal vent metagenome</name>
    <dbReference type="NCBI Taxonomy" id="652676"/>
    <lineage>
        <taxon>unclassified sequences</taxon>
        <taxon>metagenomes</taxon>
        <taxon>ecological metagenomes</taxon>
    </lineage>
</organism>
<keyword evidence="1" id="KW-0813">Transport</keyword>
<name>A0A3B1A8B9_9ZZZZ</name>
<dbReference type="InterPro" id="IPR014116">
    <property type="entry name" value="Cyt_c_oxidase_cbb3_FixG"/>
</dbReference>
<dbReference type="NCBIfam" id="TIGR02745">
    <property type="entry name" value="ccoG_rdxA_fixG"/>
    <property type="match status" value="1"/>
</dbReference>
<dbReference type="EMBL" id="UOFT01000052">
    <property type="protein sequence ID" value="VAW96333.1"/>
    <property type="molecule type" value="Genomic_DNA"/>
</dbReference>
<dbReference type="AlphaFoldDB" id="A0A3B1A8B9"/>
<dbReference type="PROSITE" id="PS51379">
    <property type="entry name" value="4FE4S_FER_2"/>
    <property type="match status" value="1"/>
</dbReference>
<feature type="transmembrane region" description="Helical" evidence="7">
    <location>
        <begin position="79"/>
        <end position="110"/>
    </location>
</feature>
<sequence length="478" mass="54633">MNEESTSSPEQQRIAIYPRSVKGFYRKVKSAIVILAYSVYFLLPWLRWERENGPTQAVIFDINARRFDIFDFTLFAQDIFWLALFFAFAALLLFFVTGIAGRVFCGYFCFQTLWTDVFMHIEHWVQGERPARMKLAKSKWNTQKIFKIGLTHFLWLVVAFFTGLAFTLYWGNAPDLIVEIFTFKAPLAAGITILFLTLTTYVMAGIAREQVCTYMCPYARFQSAMFDSDTIIVAYDSIRGEGNKGRHKPSKELIKHDKRLEQGYGDCVDCGYCVQVCPTGIDIRNGLQYQCTTCALCIDACNTIMTSVGYPKGLIRYSSENEMQGGKTRIFKPKTIVYGLTLVVIAVIFFWGLNTRSVIDVSVRQVRQPLFVVLSNGDIQNRYAIKINNKTDREMWLAIALRGLDGAVLDLGRFDKIHISAASSSTLHVNVRMSPKNIFKENRFFEFVVTNLKEKSSVWTHEGNFFTPTKLLNKAVIK</sequence>
<keyword evidence="7" id="KW-1133">Transmembrane helix</keyword>
<dbReference type="GO" id="GO:0005886">
    <property type="term" value="C:plasma membrane"/>
    <property type="evidence" value="ECO:0007669"/>
    <property type="project" value="TreeGrafter"/>
</dbReference>
<evidence type="ECO:0000256" key="5">
    <source>
        <dbReference type="ARBA" id="ARBA00023004"/>
    </source>
</evidence>
<dbReference type="PANTHER" id="PTHR30176">
    <property type="entry name" value="FERREDOXIN-TYPE PROTEIN NAPH"/>
    <property type="match status" value="1"/>
</dbReference>
<evidence type="ECO:0000256" key="6">
    <source>
        <dbReference type="ARBA" id="ARBA00023014"/>
    </source>
</evidence>
<dbReference type="InterPro" id="IPR013783">
    <property type="entry name" value="Ig-like_fold"/>
</dbReference>
<gene>
    <name evidence="9" type="ORF">MNBD_GAMMA23-1743</name>
</gene>
<evidence type="ECO:0000256" key="3">
    <source>
        <dbReference type="ARBA" id="ARBA00022723"/>
    </source>
</evidence>
<keyword evidence="7" id="KW-0472">Membrane</keyword>
<dbReference type="InterPro" id="IPR017896">
    <property type="entry name" value="4Fe4S_Fe-S-bd"/>
</dbReference>
<feature type="domain" description="4Fe-4S ferredoxin-type" evidence="8">
    <location>
        <begin position="258"/>
        <end position="286"/>
    </location>
</feature>
<dbReference type="Gene3D" id="1.10.1060.10">
    <property type="entry name" value="Alpha-helical ferredoxin"/>
    <property type="match status" value="1"/>
</dbReference>
<dbReference type="GO" id="GO:0046872">
    <property type="term" value="F:metal ion binding"/>
    <property type="evidence" value="ECO:0007669"/>
    <property type="project" value="UniProtKB-KW"/>
</dbReference>
<evidence type="ECO:0000313" key="9">
    <source>
        <dbReference type="EMBL" id="VAW96333.1"/>
    </source>
</evidence>
<feature type="transmembrane region" description="Helical" evidence="7">
    <location>
        <begin position="335"/>
        <end position="353"/>
    </location>
</feature>
<keyword evidence="6" id="KW-0411">Iron-sulfur</keyword>
<evidence type="ECO:0000259" key="8">
    <source>
        <dbReference type="PROSITE" id="PS51379"/>
    </source>
</evidence>
<keyword evidence="5" id="KW-0408">Iron</keyword>
<dbReference type="PANTHER" id="PTHR30176:SF3">
    <property type="entry name" value="FERREDOXIN-TYPE PROTEIN NAPH"/>
    <property type="match status" value="1"/>
</dbReference>
<evidence type="ECO:0000256" key="7">
    <source>
        <dbReference type="SAM" id="Phobius"/>
    </source>
</evidence>
<evidence type="ECO:0000256" key="2">
    <source>
        <dbReference type="ARBA" id="ARBA00022485"/>
    </source>
</evidence>
<feature type="transmembrane region" description="Helical" evidence="7">
    <location>
        <begin position="183"/>
        <end position="204"/>
    </location>
</feature>
<accession>A0A3B1A8B9</accession>
<dbReference type="PROSITE" id="PS00198">
    <property type="entry name" value="4FE4S_FER_1"/>
    <property type="match status" value="1"/>
</dbReference>
<dbReference type="SUPFAM" id="SSF54862">
    <property type="entry name" value="4Fe-4S ferredoxins"/>
    <property type="match status" value="1"/>
</dbReference>
<dbReference type="InterPro" id="IPR009051">
    <property type="entry name" value="Helical_ferredxn"/>
</dbReference>
<keyword evidence="2" id="KW-0004">4Fe-4S</keyword>
<keyword evidence="3" id="KW-0479">Metal-binding</keyword>
<dbReference type="Pfam" id="PF13746">
    <property type="entry name" value="Fer4_18"/>
    <property type="match status" value="1"/>
</dbReference>
<dbReference type="Pfam" id="PF11614">
    <property type="entry name" value="FixG_C"/>
    <property type="match status" value="1"/>
</dbReference>
<proteinExistence type="predicted"/>
<feature type="transmembrane region" description="Helical" evidence="7">
    <location>
        <begin position="28"/>
        <end position="46"/>
    </location>
</feature>
<dbReference type="Gene3D" id="2.60.40.10">
    <property type="entry name" value="Immunoglobulins"/>
    <property type="match status" value="1"/>
</dbReference>
<keyword evidence="4" id="KW-0249">Electron transport</keyword>
<feature type="transmembrane region" description="Helical" evidence="7">
    <location>
        <begin position="153"/>
        <end position="171"/>
    </location>
</feature>
<dbReference type="InterPro" id="IPR017900">
    <property type="entry name" value="4Fe4S_Fe_S_CS"/>
</dbReference>
<dbReference type="InterPro" id="IPR032879">
    <property type="entry name" value="FixG_C"/>
</dbReference>
<evidence type="ECO:0000256" key="1">
    <source>
        <dbReference type="ARBA" id="ARBA00022448"/>
    </source>
</evidence>
<protein>
    <submittedName>
        <fullName evidence="9">Type cbb3 cytochrome oxidase biogenesis protein CcoG, involved in Cu oxidation</fullName>
    </submittedName>
</protein>